<reference evidence="1" key="1">
    <citation type="submission" date="2019-03" db="EMBL/GenBank/DDBJ databases">
        <authorList>
            <person name="Mank J."/>
            <person name="Almeida P."/>
        </authorList>
    </citation>
    <scope>NUCLEOTIDE SEQUENCE</scope>
    <source>
        <strain evidence="1">78183</strain>
    </source>
</reference>
<evidence type="ECO:0000313" key="1">
    <source>
        <dbReference type="EMBL" id="VFU56778.1"/>
    </source>
</evidence>
<sequence length="59" mass="6464">MAGLICAIPMGFLFQDSAGRVRERRAFAAVQYSSSAQSLSMRSSSLSPLKMKLNCFDET</sequence>
<dbReference type="EMBL" id="CAADRP010001929">
    <property type="protein sequence ID" value="VFU56778.1"/>
    <property type="molecule type" value="Genomic_DNA"/>
</dbReference>
<name>A0A6N2MWJ0_SALVM</name>
<organism evidence="1">
    <name type="scientific">Salix viminalis</name>
    <name type="common">Common osier</name>
    <name type="synonym">Basket willow</name>
    <dbReference type="NCBI Taxonomy" id="40686"/>
    <lineage>
        <taxon>Eukaryota</taxon>
        <taxon>Viridiplantae</taxon>
        <taxon>Streptophyta</taxon>
        <taxon>Embryophyta</taxon>
        <taxon>Tracheophyta</taxon>
        <taxon>Spermatophyta</taxon>
        <taxon>Magnoliopsida</taxon>
        <taxon>eudicotyledons</taxon>
        <taxon>Gunneridae</taxon>
        <taxon>Pentapetalae</taxon>
        <taxon>rosids</taxon>
        <taxon>fabids</taxon>
        <taxon>Malpighiales</taxon>
        <taxon>Salicaceae</taxon>
        <taxon>Saliceae</taxon>
        <taxon>Salix</taxon>
    </lineage>
</organism>
<accession>A0A6N2MWJ0</accession>
<dbReference type="AlphaFoldDB" id="A0A6N2MWJ0"/>
<protein>
    <submittedName>
        <fullName evidence="1">Uncharacterized protein</fullName>
    </submittedName>
</protein>
<proteinExistence type="predicted"/>
<gene>
    <name evidence="1" type="ORF">SVIM_LOCUS408968</name>
</gene>